<comment type="caution">
    <text evidence="2">The sequence shown here is derived from an EMBL/GenBank/DDBJ whole genome shotgun (WGS) entry which is preliminary data.</text>
</comment>
<organism evidence="2 3">
    <name type="scientific">Russula ochroleuca</name>
    <dbReference type="NCBI Taxonomy" id="152965"/>
    <lineage>
        <taxon>Eukaryota</taxon>
        <taxon>Fungi</taxon>
        <taxon>Dikarya</taxon>
        <taxon>Basidiomycota</taxon>
        <taxon>Agaricomycotina</taxon>
        <taxon>Agaricomycetes</taxon>
        <taxon>Russulales</taxon>
        <taxon>Russulaceae</taxon>
        <taxon>Russula</taxon>
    </lineage>
</organism>
<feature type="region of interest" description="Disordered" evidence="1">
    <location>
        <begin position="145"/>
        <end position="173"/>
    </location>
</feature>
<sequence length="359" mass="39484">MVSYLMTMLPAGVPFPSSYDKDNVPVTRDEKRIRRNALIDAAKNSFRRPFLQRGFSSSSSSTASQSPPHVSLAVLTNPARNQTHSVPHEEDSSTAYRSSSPPPPHAYIIISNPARTYSSLSIQDTLSSSSSVRQFRSSPHITIFSNPEREKQRAMPRSTQSTQSEQKDVSAAVPASMRVPTTTPISILKAPVPAPQPPTPAADIKLSKPALDSKEQNVIVNVLLPRIVVHESESCEAMAKTDVHYPGTGTDWTNHGEMPGAPVVNSRSRLRQNYFARRYYPMELAAEKVVRRLGLMVRSGSRVATARRREHPRQYNQTATATATATTAAALIVSRARAFMRAHTSTPSSTQPPHYPSFQ</sequence>
<accession>A0A9P5TE52</accession>
<reference evidence="2" key="1">
    <citation type="submission" date="2019-10" db="EMBL/GenBank/DDBJ databases">
        <authorList>
            <consortium name="DOE Joint Genome Institute"/>
            <person name="Kuo A."/>
            <person name="Miyauchi S."/>
            <person name="Kiss E."/>
            <person name="Drula E."/>
            <person name="Kohler A."/>
            <person name="Sanchez-Garcia M."/>
            <person name="Andreopoulos B."/>
            <person name="Barry K.W."/>
            <person name="Bonito G."/>
            <person name="Buee M."/>
            <person name="Carver A."/>
            <person name="Chen C."/>
            <person name="Cichocki N."/>
            <person name="Clum A."/>
            <person name="Culley D."/>
            <person name="Crous P.W."/>
            <person name="Fauchery L."/>
            <person name="Girlanda M."/>
            <person name="Hayes R."/>
            <person name="Keri Z."/>
            <person name="LaButti K."/>
            <person name="Lipzen A."/>
            <person name="Lombard V."/>
            <person name="Magnuson J."/>
            <person name="Maillard F."/>
            <person name="Morin E."/>
            <person name="Murat C."/>
            <person name="Nolan M."/>
            <person name="Ohm R."/>
            <person name="Pangilinan J."/>
            <person name="Pereira M."/>
            <person name="Perotto S."/>
            <person name="Peter M."/>
            <person name="Riley R."/>
            <person name="Sitrit Y."/>
            <person name="Stielow B."/>
            <person name="Szollosi G."/>
            <person name="Zifcakova L."/>
            <person name="Stursova M."/>
            <person name="Spatafora J.W."/>
            <person name="Tedersoo L."/>
            <person name="Vaario L.-M."/>
            <person name="Yamada A."/>
            <person name="Yan M."/>
            <person name="Wang P."/>
            <person name="Xu J."/>
            <person name="Bruns T."/>
            <person name="Baldrian P."/>
            <person name="Vilgalys R."/>
            <person name="Henrissat B."/>
            <person name="Grigoriev I.V."/>
            <person name="Hibbett D."/>
            <person name="Nagy L.G."/>
            <person name="Martin F.M."/>
        </authorList>
    </citation>
    <scope>NUCLEOTIDE SEQUENCE</scope>
    <source>
        <strain evidence="2">Prilba</strain>
    </source>
</reference>
<dbReference type="Proteomes" id="UP000759537">
    <property type="component" value="Unassembled WGS sequence"/>
</dbReference>
<protein>
    <submittedName>
        <fullName evidence="2">Uncharacterized protein</fullName>
    </submittedName>
</protein>
<feature type="region of interest" description="Disordered" evidence="1">
    <location>
        <begin position="81"/>
        <end position="109"/>
    </location>
</feature>
<keyword evidence="3" id="KW-1185">Reference proteome</keyword>
<gene>
    <name evidence="2" type="ORF">DFH94DRAFT_11799</name>
</gene>
<evidence type="ECO:0000313" key="3">
    <source>
        <dbReference type="Proteomes" id="UP000759537"/>
    </source>
</evidence>
<name>A0A9P5TE52_9AGAM</name>
<dbReference type="AlphaFoldDB" id="A0A9P5TE52"/>
<evidence type="ECO:0000256" key="1">
    <source>
        <dbReference type="SAM" id="MobiDB-lite"/>
    </source>
</evidence>
<reference evidence="2" key="2">
    <citation type="journal article" date="2020" name="Nat. Commun.">
        <title>Large-scale genome sequencing of mycorrhizal fungi provides insights into the early evolution of symbiotic traits.</title>
        <authorList>
            <person name="Miyauchi S."/>
            <person name="Kiss E."/>
            <person name="Kuo A."/>
            <person name="Drula E."/>
            <person name="Kohler A."/>
            <person name="Sanchez-Garcia M."/>
            <person name="Morin E."/>
            <person name="Andreopoulos B."/>
            <person name="Barry K.W."/>
            <person name="Bonito G."/>
            <person name="Buee M."/>
            <person name="Carver A."/>
            <person name="Chen C."/>
            <person name="Cichocki N."/>
            <person name="Clum A."/>
            <person name="Culley D."/>
            <person name="Crous P.W."/>
            <person name="Fauchery L."/>
            <person name="Girlanda M."/>
            <person name="Hayes R.D."/>
            <person name="Keri Z."/>
            <person name="LaButti K."/>
            <person name="Lipzen A."/>
            <person name="Lombard V."/>
            <person name="Magnuson J."/>
            <person name="Maillard F."/>
            <person name="Murat C."/>
            <person name="Nolan M."/>
            <person name="Ohm R.A."/>
            <person name="Pangilinan J."/>
            <person name="Pereira M.F."/>
            <person name="Perotto S."/>
            <person name="Peter M."/>
            <person name="Pfister S."/>
            <person name="Riley R."/>
            <person name="Sitrit Y."/>
            <person name="Stielow J.B."/>
            <person name="Szollosi G."/>
            <person name="Zifcakova L."/>
            <person name="Stursova M."/>
            <person name="Spatafora J.W."/>
            <person name="Tedersoo L."/>
            <person name="Vaario L.M."/>
            <person name="Yamada A."/>
            <person name="Yan M."/>
            <person name="Wang P."/>
            <person name="Xu J."/>
            <person name="Bruns T."/>
            <person name="Baldrian P."/>
            <person name="Vilgalys R."/>
            <person name="Dunand C."/>
            <person name="Henrissat B."/>
            <person name="Grigoriev I.V."/>
            <person name="Hibbett D."/>
            <person name="Nagy L.G."/>
            <person name="Martin F.M."/>
        </authorList>
    </citation>
    <scope>NUCLEOTIDE SEQUENCE</scope>
    <source>
        <strain evidence="2">Prilba</strain>
    </source>
</reference>
<dbReference type="EMBL" id="WHVB01000001">
    <property type="protein sequence ID" value="KAF8487041.1"/>
    <property type="molecule type" value="Genomic_DNA"/>
</dbReference>
<evidence type="ECO:0000313" key="2">
    <source>
        <dbReference type="EMBL" id="KAF8487041.1"/>
    </source>
</evidence>
<proteinExistence type="predicted"/>